<gene>
    <name evidence="2" type="ORF">FF38_10433</name>
</gene>
<comment type="caution">
    <text evidence="2">The sequence shown here is derived from an EMBL/GenBank/DDBJ whole genome shotgun (WGS) entry which is preliminary data.</text>
</comment>
<dbReference type="EMBL" id="JRES01000670">
    <property type="protein sequence ID" value="KNC29384.1"/>
    <property type="molecule type" value="Genomic_DNA"/>
</dbReference>
<feature type="transmembrane region" description="Helical" evidence="1">
    <location>
        <begin position="6"/>
        <end position="23"/>
    </location>
</feature>
<organism evidence="2 3">
    <name type="scientific">Lucilia cuprina</name>
    <name type="common">Green bottle fly</name>
    <name type="synonym">Australian sheep blowfly</name>
    <dbReference type="NCBI Taxonomy" id="7375"/>
    <lineage>
        <taxon>Eukaryota</taxon>
        <taxon>Metazoa</taxon>
        <taxon>Ecdysozoa</taxon>
        <taxon>Arthropoda</taxon>
        <taxon>Hexapoda</taxon>
        <taxon>Insecta</taxon>
        <taxon>Pterygota</taxon>
        <taxon>Neoptera</taxon>
        <taxon>Endopterygota</taxon>
        <taxon>Diptera</taxon>
        <taxon>Brachycera</taxon>
        <taxon>Muscomorpha</taxon>
        <taxon>Oestroidea</taxon>
        <taxon>Calliphoridae</taxon>
        <taxon>Luciliinae</taxon>
        <taxon>Lucilia</taxon>
    </lineage>
</organism>
<keyword evidence="1" id="KW-1133">Transmembrane helix</keyword>
<dbReference type="Proteomes" id="UP000037069">
    <property type="component" value="Unassembled WGS sequence"/>
</dbReference>
<keyword evidence="3" id="KW-1185">Reference proteome</keyword>
<dbReference type="OrthoDB" id="2121828at2759"/>
<dbReference type="AlphaFoldDB" id="A0A0L0CD57"/>
<keyword evidence="1" id="KW-0472">Membrane</keyword>
<keyword evidence="1" id="KW-0812">Transmembrane</keyword>
<evidence type="ECO:0000313" key="3">
    <source>
        <dbReference type="Proteomes" id="UP000037069"/>
    </source>
</evidence>
<protein>
    <submittedName>
        <fullName evidence="2">Uncharacterized protein</fullName>
    </submittedName>
</protein>
<feature type="non-terminal residue" evidence="2">
    <location>
        <position position="149"/>
    </location>
</feature>
<name>A0A0L0CD57_LUCCU</name>
<evidence type="ECO:0000313" key="2">
    <source>
        <dbReference type="EMBL" id="KNC29384.1"/>
    </source>
</evidence>
<feature type="non-terminal residue" evidence="2">
    <location>
        <position position="1"/>
    </location>
</feature>
<reference evidence="2 3" key="1">
    <citation type="journal article" date="2015" name="Nat. Commun.">
        <title>Lucilia cuprina genome unlocks parasitic fly biology to underpin future interventions.</title>
        <authorList>
            <person name="Anstead C.A."/>
            <person name="Korhonen P.K."/>
            <person name="Young N.D."/>
            <person name="Hall R.S."/>
            <person name="Jex A.R."/>
            <person name="Murali S.C."/>
            <person name="Hughes D.S."/>
            <person name="Lee S.F."/>
            <person name="Perry T."/>
            <person name="Stroehlein A.J."/>
            <person name="Ansell B.R."/>
            <person name="Breugelmans B."/>
            <person name="Hofmann A."/>
            <person name="Qu J."/>
            <person name="Dugan S."/>
            <person name="Lee S.L."/>
            <person name="Chao H."/>
            <person name="Dinh H."/>
            <person name="Han Y."/>
            <person name="Doddapaneni H.V."/>
            <person name="Worley K.C."/>
            <person name="Muzny D.M."/>
            <person name="Ioannidis P."/>
            <person name="Waterhouse R.M."/>
            <person name="Zdobnov E.M."/>
            <person name="James P.J."/>
            <person name="Bagnall N.H."/>
            <person name="Kotze A.C."/>
            <person name="Gibbs R.A."/>
            <person name="Richards S."/>
            <person name="Batterham P."/>
            <person name="Gasser R.B."/>
        </authorList>
    </citation>
    <scope>NUCLEOTIDE SEQUENCE [LARGE SCALE GENOMIC DNA]</scope>
    <source>
        <strain evidence="2 3">LS</strain>
        <tissue evidence="2">Full body</tissue>
    </source>
</reference>
<accession>A0A0L0CD57</accession>
<dbReference type="STRING" id="7375.A0A0L0CD57"/>
<sequence length="149" mass="17493">NKYRRPYIVILVIVILNITEVLNQKVNAKHTLTSFNNIRKLYPKLSLEAESRNWLFPPNDDNFNKHPCKRECIAQQHMTCYYKMILHHDETMGPACVRYIIPKNRYKFNKKEYINSSNIYGSNGNGDFDYCKYADGVRTEVMVVNGLLP</sequence>
<evidence type="ECO:0000256" key="1">
    <source>
        <dbReference type="SAM" id="Phobius"/>
    </source>
</evidence>
<proteinExistence type="predicted"/>